<dbReference type="Proteomes" id="UP000294593">
    <property type="component" value="Unassembled WGS sequence"/>
</dbReference>
<dbReference type="RefSeq" id="WP_133608574.1">
    <property type="nucleotide sequence ID" value="NZ_SNXW01000004.1"/>
</dbReference>
<protein>
    <recommendedName>
        <fullName evidence="3">Protein involved in plasmid replication-relaxation</fullName>
    </recommendedName>
</protein>
<name>A0A4R6RCP4_9BURK</name>
<accession>A0A4R6RCP4</accession>
<proteinExistence type="predicted"/>
<dbReference type="OrthoDB" id="9812968at2"/>
<evidence type="ECO:0000313" key="1">
    <source>
        <dbReference type="EMBL" id="TDP83805.1"/>
    </source>
</evidence>
<dbReference type="EMBL" id="SNXW01000004">
    <property type="protein sequence ID" value="TDP83805.1"/>
    <property type="molecule type" value="Genomic_DNA"/>
</dbReference>
<comment type="caution">
    <text evidence="1">The sequence shown here is derived from an EMBL/GenBank/DDBJ whole genome shotgun (WGS) entry which is preliminary data.</text>
</comment>
<gene>
    <name evidence="1" type="ORF">EV672_104186</name>
</gene>
<reference evidence="1 2" key="1">
    <citation type="submission" date="2019-03" db="EMBL/GenBank/DDBJ databases">
        <title>Genomic Encyclopedia of Type Strains, Phase IV (KMG-IV): sequencing the most valuable type-strain genomes for metagenomic binning, comparative biology and taxonomic classification.</title>
        <authorList>
            <person name="Goeker M."/>
        </authorList>
    </citation>
    <scope>NUCLEOTIDE SEQUENCE [LARGE SCALE GENOMIC DNA]</scope>
    <source>
        <strain evidence="1 2">DSM 11901</strain>
    </source>
</reference>
<dbReference type="AlphaFoldDB" id="A0A4R6RCP4"/>
<evidence type="ECO:0008006" key="3">
    <source>
        <dbReference type="Google" id="ProtNLM"/>
    </source>
</evidence>
<keyword evidence="2" id="KW-1185">Reference proteome</keyword>
<evidence type="ECO:0000313" key="2">
    <source>
        <dbReference type="Proteomes" id="UP000294593"/>
    </source>
</evidence>
<sequence>MIEPRIDYVMKVRLKNLVAGAEAQQIHEQKVAKVVNLIHKCHIAATPGIAALLGSDTSNAKKLVDKLVAQKILQECQVDFCSRAPRGVVYKLGPFGVLKAERLSEDFVEYRYDTGPRVSGLPQAEHDLLCSEIAAHWICGGGELIDTDYTIRRSQTAEQPVKIVDLVLGHNDAFYSVEVEKSPKSEREADQMVLAALNSTWRFTAWVCIAGATANHLRRMLDQRHVNEWVLNGSNKWVKSGTSIPLPFEFRRRQLVIHVAKEALPRTPVEWLNRFQVNSTEATAKVHQRVRTKGWILSPLKPSSWVQGASEFELSQPSKSDHILAGTHLGDGNWRLHLAEEPPESGQSVLARIRPAKEFDGRPAPAGVIEAIVDCLDVIDRVGQ</sequence>
<organism evidence="1 2">
    <name type="scientific">Aquabacterium commune</name>
    <dbReference type="NCBI Taxonomy" id="70586"/>
    <lineage>
        <taxon>Bacteria</taxon>
        <taxon>Pseudomonadati</taxon>
        <taxon>Pseudomonadota</taxon>
        <taxon>Betaproteobacteria</taxon>
        <taxon>Burkholderiales</taxon>
        <taxon>Aquabacterium</taxon>
    </lineage>
</organism>